<proteinExistence type="predicted"/>
<dbReference type="EMBL" id="CP019070">
    <property type="protein sequence ID" value="APW65065.1"/>
    <property type="molecule type" value="Genomic_DNA"/>
</dbReference>
<dbReference type="RefSeq" id="WP_076084694.1">
    <property type="nucleotide sequence ID" value="NZ_CP019070.1"/>
</dbReference>
<dbReference type="AlphaFoldDB" id="A0A1P8KKK4"/>
<reference evidence="2 3" key="1">
    <citation type="submission" date="2017-01" db="EMBL/GenBank/DDBJ databases">
        <title>Genome sequencing of Arcobacter sp. LPB0137.</title>
        <authorList>
            <person name="Lee G.-W."/>
            <person name="Yi H."/>
        </authorList>
    </citation>
    <scope>NUCLEOTIDE SEQUENCE [LARGE SCALE GENOMIC DNA]</scope>
    <source>
        <strain evidence="2 3">LPB0137</strain>
    </source>
</reference>
<sequence length="64" mass="7331">MKKTVIYLLIIIVVTLIYLFTADKKANRGFSTVLYSGNVKTDEKQIPSKLKWFDSFKGISNSEK</sequence>
<evidence type="ECO:0000313" key="3">
    <source>
        <dbReference type="Proteomes" id="UP000186074"/>
    </source>
</evidence>
<dbReference type="Proteomes" id="UP000186074">
    <property type="component" value="Chromosome"/>
</dbReference>
<evidence type="ECO:0000256" key="1">
    <source>
        <dbReference type="SAM" id="Phobius"/>
    </source>
</evidence>
<organism evidence="2 3">
    <name type="scientific">Poseidonibacter parvus</name>
    <dbReference type="NCBI Taxonomy" id="1850254"/>
    <lineage>
        <taxon>Bacteria</taxon>
        <taxon>Pseudomonadati</taxon>
        <taxon>Campylobacterota</taxon>
        <taxon>Epsilonproteobacteria</taxon>
        <taxon>Campylobacterales</taxon>
        <taxon>Arcobacteraceae</taxon>
        <taxon>Poseidonibacter</taxon>
    </lineage>
</organism>
<feature type="transmembrane region" description="Helical" evidence="1">
    <location>
        <begin position="6"/>
        <end position="22"/>
    </location>
</feature>
<accession>A0A1P8KKK4</accession>
<dbReference type="KEGG" id="alp:LPB137_04035"/>
<keyword evidence="1" id="KW-0472">Membrane</keyword>
<evidence type="ECO:0000313" key="2">
    <source>
        <dbReference type="EMBL" id="APW65065.1"/>
    </source>
</evidence>
<dbReference type="STRING" id="1850254.LPB137_04035"/>
<dbReference type="OrthoDB" id="5348248at2"/>
<protein>
    <submittedName>
        <fullName evidence="2">Uncharacterized protein</fullName>
    </submittedName>
</protein>
<keyword evidence="3" id="KW-1185">Reference proteome</keyword>
<gene>
    <name evidence="2" type="ORF">LPB137_04035</name>
</gene>
<name>A0A1P8KKK4_9BACT</name>
<keyword evidence="1" id="KW-0812">Transmembrane</keyword>
<keyword evidence="1" id="KW-1133">Transmembrane helix</keyword>